<evidence type="ECO:0000256" key="11">
    <source>
        <dbReference type="ARBA" id="ARBA00022989"/>
    </source>
</evidence>
<keyword evidence="8" id="KW-0479">Metal-binding</keyword>
<keyword evidence="14" id="KW-0437">Light-harvesting polypeptide</keyword>
<comment type="subcellular location">
    <subcellularLocation>
        <location evidence="2">Cell inner membrane</location>
        <topology evidence="2">Single-pass type II membrane protein</topology>
    </subcellularLocation>
</comment>
<evidence type="ECO:0000256" key="15">
    <source>
        <dbReference type="SAM" id="Phobius"/>
    </source>
</evidence>
<name>A0A423Q296_9GAMM</name>
<dbReference type="AlphaFoldDB" id="A0A423Q296"/>
<keyword evidence="7 15" id="KW-0812">Transmembrane</keyword>
<evidence type="ECO:0000256" key="1">
    <source>
        <dbReference type="ARBA" id="ARBA00002455"/>
    </source>
</evidence>
<keyword evidence="13 15" id="KW-0472">Membrane</keyword>
<comment type="function">
    <text evidence="1">Antenna complexes are light-harvesting systems, which transfer the excitation energy to the reaction centers.</text>
</comment>
<evidence type="ECO:0000256" key="9">
    <source>
        <dbReference type="ARBA" id="ARBA00022842"/>
    </source>
</evidence>
<protein>
    <submittedName>
        <fullName evidence="16">Light-harvesting protein B-870 beta chain</fullName>
    </submittedName>
</protein>
<organism evidence="16 17">
    <name type="scientific">Salinisphaera japonica YTM-1</name>
    <dbReference type="NCBI Taxonomy" id="1209778"/>
    <lineage>
        <taxon>Bacteria</taxon>
        <taxon>Pseudomonadati</taxon>
        <taxon>Pseudomonadota</taxon>
        <taxon>Gammaproteobacteria</taxon>
        <taxon>Salinisphaerales</taxon>
        <taxon>Salinisphaeraceae</taxon>
        <taxon>Salinisphaera</taxon>
    </lineage>
</organism>
<feature type="transmembrane region" description="Helical" evidence="15">
    <location>
        <begin position="21"/>
        <end position="43"/>
    </location>
</feature>
<dbReference type="EMBL" id="AYKG01000001">
    <property type="protein sequence ID" value="ROO32791.1"/>
    <property type="molecule type" value="Genomic_DNA"/>
</dbReference>
<accession>A0A423Q296</accession>
<dbReference type="SUPFAM" id="SSF56918">
    <property type="entry name" value="Light-harvesting complex subunits"/>
    <property type="match status" value="1"/>
</dbReference>
<reference evidence="16 17" key="1">
    <citation type="submission" date="2013-10" db="EMBL/GenBank/DDBJ databases">
        <title>Salinisphaera japonica YTM-1 Genome Sequencing.</title>
        <authorList>
            <person name="Lai Q."/>
            <person name="Li C."/>
            <person name="Shao Z."/>
        </authorList>
    </citation>
    <scope>NUCLEOTIDE SEQUENCE [LARGE SCALE GENOMIC DNA]</scope>
    <source>
        <strain evidence="16 17">YTM-1</strain>
    </source>
</reference>
<dbReference type="InParanoid" id="A0A423Q296"/>
<evidence type="ECO:0000313" key="16">
    <source>
        <dbReference type="EMBL" id="ROO32791.1"/>
    </source>
</evidence>
<dbReference type="InterPro" id="IPR035889">
    <property type="entry name" value="Light-harvesting_complex"/>
</dbReference>
<keyword evidence="12" id="KW-0157">Chromophore</keyword>
<keyword evidence="11 15" id="KW-1133">Transmembrane helix</keyword>
<gene>
    <name evidence="16" type="ORF">SAJA_00705</name>
</gene>
<dbReference type="GO" id="GO:0019684">
    <property type="term" value="P:photosynthesis, light reaction"/>
    <property type="evidence" value="ECO:0007669"/>
    <property type="project" value="InterPro"/>
</dbReference>
<keyword evidence="9" id="KW-0460">Magnesium</keyword>
<keyword evidence="6" id="KW-0042">Antenna complex</keyword>
<comment type="similarity">
    <text evidence="3">Belongs to the antenna complex beta subunit family.</text>
</comment>
<evidence type="ECO:0000256" key="12">
    <source>
        <dbReference type="ARBA" id="ARBA00022991"/>
    </source>
</evidence>
<evidence type="ECO:0000256" key="2">
    <source>
        <dbReference type="ARBA" id="ARBA00004249"/>
    </source>
</evidence>
<evidence type="ECO:0000256" key="6">
    <source>
        <dbReference type="ARBA" id="ARBA00022549"/>
    </source>
</evidence>
<keyword evidence="17" id="KW-1185">Reference proteome</keyword>
<dbReference type="GO" id="GO:0030077">
    <property type="term" value="C:plasma membrane light-harvesting complex"/>
    <property type="evidence" value="ECO:0007669"/>
    <property type="project" value="InterPro"/>
</dbReference>
<keyword evidence="4" id="KW-1003">Cell membrane</keyword>
<evidence type="ECO:0000256" key="8">
    <source>
        <dbReference type="ARBA" id="ARBA00022723"/>
    </source>
</evidence>
<evidence type="ECO:0000256" key="5">
    <source>
        <dbReference type="ARBA" id="ARBA00022494"/>
    </source>
</evidence>
<dbReference type="GO" id="GO:0046872">
    <property type="term" value="F:metal ion binding"/>
    <property type="evidence" value="ECO:0007669"/>
    <property type="project" value="UniProtKB-KW"/>
</dbReference>
<evidence type="ECO:0000313" key="17">
    <source>
        <dbReference type="Proteomes" id="UP000285310"/>
    </source>
</evidence>
<keyword evidence="10" id="KW-0076">Bacteriochlorophyll</keyword>
<evidence type="ECO:0000256" key="4">
    <source>
        <dbReference type="ARBA" id="ARBA00022475"/>
    </source>
</evidence>
<dbReference type="Proteomes" id="UP000285310">
    <property type="component" value="Unassembled WGS sequence"/>
</dbReference>
<keyword evidence="5" id="KW-0148">Chlorophyll</keyword>
<evidence type="ECO:0000256" key="3">
    <source>
        <dbReference type="ARBA" id="ARBA00011052"/>
    </source>
</evidence>
<dbReference type="Gene3D" id="1.20.5.250">
    <property type="match status" value="1"/>
</dbReference>
<dbReference type="InterPro" id="IPR023624">
    <property type="entry name" value="Antenna_beta_dom_sf"/>
</dbReference>
<evidence type="ECO:0000256" key="7">
    <source>
        <dbReference type="ARBA" id="ARBA00022692"/>
    </source>
</evidence>
<dbReference type="PRINTS" id="PR00674">
    <property type="entry name" value="LIGHTHARVSTB"/>
</dbReference>
<evidence type="ECO:0000256" key="10">
    <source>
        <dbReference type="ARBA" id="ARBA00022956"/>
    </source>
</evidence>
<dbReference type="InterPro" id="IPR002362">
    <property type="entry name" value="LHB-1/5"/>
</dbReference>
<proteinExistence type="inferred from homology"/>
<evidence type="ECO:0000256" key="14">
    <source>
        <dbReference type="ARBA" id="ARBA00023243"/>
    </source>
</evidence>
<dbReference type="GO" id="GO:0042314">
    <property type="term" value="F:bacteriochlorophyll binding"/>
    <property type="evidence" value="ECO:0007669"/>
    <property type="project" value="UniProtKB-KW"/>
</dbReference>
<dbReference type="RefSeq" id="WP_123656845.1">
    <property type="nucleotide sequence ID" value="NZ_AYKG01000001.1"/>
</dbReference>
<evidence type="ECO:0000256" key="13">
    <source>
        <dbReference type="ARBA" id="ARBA00023136"/>
    </source>
</evidence>
<sequence length="83" mass="9327">MDTKKKRSLSSLSEAEAHSARRIFVISFLVFVIFAIVVHIALWQWRPWTWLSLEASASLDMMQASVADVAMQNHQQVGSPVAV</sequence>
<dbReference type="GO" id="GO:0005886">
    <property type="term" value="C:plasma membrane"/>
    <property type="evidence" value="ECO:0007669"/>
    <property type="project" value="UniProtKB-SubCell"/>
</dbReference>
<comment type="caution">
    <text evidence="16">The sequence shown here is derived from an EMBL/GenBank/DDBJ whole genome shotgun (WGS) entry which is preliminary data.</text>
</comment>